<evidence type="ECO:0000313" key="3">
    <source>
        <dbReference type="WBParaSite" id="HPLM_0001327001-mRNA-1"/>
    </source>
</evidence>
<organism evidence="3">
    <name type="scientific">Haemonchus placei</name>
    <name type="common">Barber's pole worm</name>
    <dbReference type="NCBI Taxonomy" id="6290"/>
    <lineage>
        <taxon>Eukaryota</taxon>
        <taxon>Metazoa</taxon>
        <taxon>Ecdysozoa</taxon>
        <taxon>Nematoda</taxon>
        <taxon>Chromadorea</taxon>
        <taxon>Rhabditida</taxon>
        <taxon>Rhabditina</taxon>
        <taxon>Rhabditomorpha</taxon>
        <taxon>Strongyloidea</taxon>
        <taxon>Trichostrongylidae</taxon>
        <taxon>Haemonchus</taxon>
    </lineage>
</organism>
<proteinExistence type="predicted"/>
<accession>A0A0N4WPH0</accession>
<name>A0A0N4WPH0_HAEPC</name>
<dbReference type="EMBL" id="UZAF01018140">
    <property type="protein sequence ID" value="VDO48370.1"/>
    <property type="molecule type" value="Genomic_DNA"/>
</dbReference>
<keyword evidence="2" id="KW-1185">Reference proteome</keyword>
<dbReference type="Proteomes" id="UP000268014">
    <property type="component" value="Unassembled WGS sequence"/>
</dbReference>
<dbReference type="AlphaFoldDB" id="A0A0N4WPH0"/>
<dbReference type="WBParaSite" id="HPLM_0001327001-mRNA-1">
    <property type="protein sequence ID" value="HPLM_0001327001-mRNA-1"/>
    <property type="gene ID" value="HPLM_0001327001"/>
</dbReference>
<protein>
    <submittedName>
        <fullName evidence="1 3">Uncharacterized protein</fullName>
    </submittedName>
</protein>
<evidence type="ECO:0000313" key="2">
    <source>
        <dbReference type="Proteomes" id="UP000268014"/>
    </source>
</evidence>
<gene>
    <name evidence="1" type="ORF">HPLM_LOCUS13262</name>
</gene>
<sequence length="57" mass="6681">MHVVYGILLVYELEMGMLREPSVPNRKSRRRLEAHSRCLSPIPFLRSSLRKMTILAQ</sequence>
<reference evidence="1 2" key="2">
    <citation type="submission" date="2018-11" db="EMBL/GenBank/DDBJ databases">
        <authorList>
            <consortium name="Pathogen Informatics"/>
        </authorList>
    </citation>
    <scope>NUCLEOTIDE SEQUENCE [LARGE SCALE GENOMIC DNA]</scope>
    <source>
        <strain evidence="1 2">MHpl1</strain>
    </source>
</reference>
<evidence type="ECO:0000313" key="1">
    <source>
        <dbReference type="EMBL" id="VDO48370.1"/>
    </source>
</evidence>
<reference evidence="3" key="1">
    <citation type="submission" date="2017-02" db="UniProtKB">
        <authorList>
            <consortium name="WormBaseParasite"/>
        </authorList>
    </citation>
    <scope>IDENTIFICATION</scope>
</reference>